<protein>
    <submittedName>
        <fullName evidence="1">Uncharacterized protein</fullName>
    </submittedName>
</protein>
<reference evidence="1" key="1">
    <citation type="submission" date="2022-10" db="EMBL/GenBank/DDBJ databases">
        <title>Culturing micro-colonial fungi from biological soil crusts in the Mojave desert and describing Neophaeococcomyces mojavensis, and introducing the new genera and species Taxawa tesnikishii.</title>
        <authorList>
            <person name="Kurbessoian T."/>
            <person name="Stajich J.E."/>
        </authorList>
    </citation>
    <scope>NUCLEOTIDE SEQUENCE</scope>
    <source>
        <strain evidence="1">JES_112</strain>
    </source>
</reference>
<sequence>MSFDSIPILDMSLAQSPDTKPAFLDSLKHALLEVGFLYIKNAPGISNELVQRVITLGKDFFKLPEEKKLECEMKNAKSFLGYNKLGMEITRFKTDWREQIDLSTPHPVPSPDEPLYRNLLAPNLWPDPDALPGFRETYEEYMMNMGKMSVWFTSLCAEAIGLPANAFDKFFDGDAQQHKLKIVKYPDLEELGVEGEAQGVGPHKDSMLTSYLLQASHHRGLQVQNGEGHWIDCPPIDGTFVVAIGQGMEALTQGVCQSTTHRVQSPPRGSGARYSIPFFQGVSYDATFESMDVPDSVKRLRADILARRGGRLDDIEFTFVKGMWSRLGEATLMNRIKSHPDVSEIWYPDLLQKIRAQQAITA</sequence>
<dbReference type="Proteomes" id="UP001172386">
    <property type="component" value="Unassembled WGS sequence"/>
</dbReference>
<evidence type="ECO:0000313" key="2">
    <source>
        <dbReference type="Proteomes" id="UP001172386"/>
    </source>
</evidence>
<organism evidence="1 2">
    <name type="scientific">Neophaeococcomyces mojaviensis</name>
    <dbReference type="NCBI Taxonomy" id="3383035"/>
    <lineage>
        <taxon>Eukaryota</taxon>
        <taxon>Fungi</taxon>
        <taxon>Dikarya</taxon>
        <taxon>Ascomycota</taxon>
        <taxon>Pezizomycotina</taxon>
        <taxon>Eurotiomycetes</taxon>
        <taxon>Chaetothyriomycetidae</taxon>
        <taxon>Chaetothyriales</taxon>
        <taxon>Chaetothyriales incertae sedis</taxon>
        <taxon>Neophaeococcomyces</taxon>
    </lineage>
</organism>
<dbReference type="EMBL" id="JAPDRQ010000019">
    <property type="protein sequence ID" value="KAJ9661890.1"/>
    <property type="molecule type" value="Genomic_DNA"/>
</dbReference>
<comment type="caution">
    <text evidence="1">The sequence shown here is derived from an EMBL/GenBank/DDBJ whole genome shotgun (WGS) entry which is preliminary data.</text>
</comment>
<gene>
    <name evidence="1" type="ORF">H2198_001642</name>
</gene>
<proteinExistence type="predicted"/>
<name>A0ACC3AGR4_9EURO</name>
<accession>A0ACC3AGR4</accession>
<keyword evidence="2" id="KW-1185">Reference proteome</keyword>
<evidence type="ECO:0000313" key="1">
    <source>
        <dbReference type="EMBL" id="KAJ9661890.1"/>
    </source>
</evidence>